<evidence type="ECO:0000313" key="1">
    <source>
        <dbReference type="EMBL" id="GME81947.1"/>
    </source>
</evidence>
<evidence type="ECO:0000313" key="2">
    <source>
        <dbReference type="Proteomes" id="UP001165064"/>
    </source>
</evidence>
<dbReference type="EMBL" id="BSXS01003801">
    <property type="protein sequence ID" value="GME81947.1"/>
    <property type="molecule type" value="Genomic_DNA"/>
</dbReference>
<comment type="caution">
    <text evidence="1">The sequence shown here is derived from an EMBL/GenBank/DDBJ whole genome shotgun (WGS) entry which is preliminary data.</text>
</comment>
<sequence>MLSPSTSNKSAGTTTTPTSLDLNNAKTSNTSLTATATSNTKYELFNTSLKDLERIFNFKIVSFENRQQVKARNDNGSCKIKVGTDTEDSSIQRQQVSLQYTHQANHAQRRHSNHQIMNPVLPSSSQNHQAQTPRLAVPLTVLNELDSDLNSKFEKVQVEQRLKKRKFQFCNDQNVDQSLIELKKRHEDCHYSLFQSSTFQSRQQQPQSQQKQLKKQKFNDTFTNGQLPSSLSTLAKAPVTLPSSSSYSYAYNNHNGLLLMNNTCFMKELNNEFDENKLEVFNLQKEVIEPHYKLFYSSNL</sequence>
<gene>
    <name evidence="1" type="ORF">Amon02_000522400</name>
</gene>
<accession>A0ACB5T5F4</accession>
<dbReference type="Proteomes" id="UP001165064">
    <property type="component" value="Unassembled WGS sequence"/>
</dbReference>
<reference evidence="1" key="1">
    <citation type="submission" date="2023-04" db="EMBL/GenBank/DDBJ databases">
        <title>Ambrosiozyma monospora NBRC 10751.</title>
        <authorList>
            <person name="Ichikawa N."/>
            <person name="Sato H."/>
            <person name="Tonouchi N."/>
        </authorList>
    </citation>
    <scope>NUCLEOTIDE SEQUENCE</scope>
    <source>
        <strain evidence="1">NBRC 10751</strain>
    </source>
</reference>
<proteinExistence type="predicted"/>
<name>A0ACB5T5F4_AMBMO</name>
<protein>
    <submittedName>
        <fullName evidence="1">Unnamed protein product</fullName>
    </submittedName>
</protein>
<organism evidence="1 2">
    <name type="scientific">Ambrosiozyma monospora</name>
    <name type="common">Yeast</name>
    <name type="synonym">Endomycopsis monosporus</name>
    <dbReference type="NCBI Taxonomy" id="43982"/>
    <lineage>
        <taxon>Eukaryota</taxon>
        <taxon>Fungi</taxon>
        <taxon>Dikarya</taxon>
        <taxon>Ascomycota</taxon>
        <taxon>Saccharomycotina</taxon>
        <taxon>Pichiomycetes</taxon>
        <taxon>Pichiales</taxon>
        <taxon>Pichiaceae</taxon>
        <taxon>Ambrosiozyma</taxon>
    </lineage>
</organism>
<keyword evidence="2" id="KW-1185">Reference proteome</keyword>